<feature type="transmembrane region" description="Helical" evidence="1">
    <location>
        <begin position="113"/>
        <end position="139"/>
    </location>
</feature>
<keyword evidence="1" id="KW-0472">Membrane</keyword>
<dbReference type="EMBL" id="JACSRA010000018">
    <property type="protein sequence ID" value="MBD7912049.1"/>
    <property type="molecule type" value="Genomic_DNA"/>
</dbReference>
<comment type="caution">
    <text evidence="2">The sequence shown here is derived from an EMBL/GenBank/DDBJ whole genome shotgun (WGS) entry which is preliminary data.</text>
</comment>
<evidence type="ECO:0000313" key="3">
    <source>
        <dbReference type="Proteomes" id="UP000627781"/>
    </source>
</evidence>
<organism evidence="2 3">
    <name type="scientific">Clostridium cibarium</name>
    <dbReference type="NCBI Taxonomy" id="2762247"/>
    <lineage>
        <taxon>Bacteria</taxon>
        <taxon>Bacillati</taxon>
        <taxon>Bacillota</taxon>
        <taxon>Clostridia</taxon>
        <taxon>Eubacteriales</taxon>
        <taxon>Clostridiaceae</taxon>
        <taxon>Clostridium</taxon>
    </lineage>
</organism>
<feature type="transmembrane region" description="Helical" evidence="1">
    <location>
        <begin position="12"/>
        <end position="29"/>
    </location>
</feature>
<feature type="transmembrane region" description="Helical" evidence="1">
    <location>
        <begin position="41"/>
        <end position="60"/>
    </location>
</feature>
<dbReference type="Proteomes" id="UP000627781">
    <property type="component" value="Unassembled WGS sequence"/>
</dbReference>
<evidence type="ECO:0000256" key="1">
    <source>
        <dbReference type="SAM" id="Phobius"/>
    </source>
</evidence>
<reference evidence="2 3" key="1">
    <citation type="submission" date="2020-08" db="EMBL/GenBank/DDBJ databases">
        <title>A Genomic Blueprint of the Chicken Gut Microbiome.</title>
        <authorList>
            <person name="Gilroy R."/>
            <person name="Ravi A."/>
            <person name="Getino M."/>
            <person name="Pursley I."/>
            <person name="Horton D.L."/>
            <person name="Alikhan N.-F."/>
            <person name="Baker D."/>
            <person name="Gharbi K."/>
            <person name="Hall N."/>
            <person name="Watson M."/>
            <person name="Adriaenssens E.M."/>
            <person name="Foster-Nyarko E."/>
            <person name="Jarju S."/>
            <person name="Secka A."/>
            <person name="Antonio M."/>
            <person name="Oren A."/>
            <person name="Chaudhuri R."/>
            <person name="La Ragione R.M."/>
            <person name="Hildebrand F."/>
            <person name="Pallen M.J."/>
        </authorList>
    </citation>
    <scope>NUCLEOTIDE SEQUENCE [LARGE SCALE GENOMIC DNA]</scope>
    <source>
        <strain evidence="2 3">Sa3CVN1</strain>
    </source>
</reference>
<dbReference type="RefSeq" id="WP_191768940.1">
    <property type="nucleotide sequence ID" value="NZ_JACSRA010000018.1"/>
</dbReference>
<sequence length="143" mass="16430">MRKKIYNKKKFFSGIIFLLLATFSIPIMRFNDLNALRNTKYIIIDIFCILVGIAEVYRSLSIKCVKEDEKNNDEREYLVKMKSKSSAFNITFSICLTITVICMFALALTKNVLLGGIFIGIGIVPAIMIIAEIISFFYYDKRN</sequence>
<accession>A0ABR8PV61</accession>
<protein>
    <recommendedName>
        <fullName evidence="4">DUF2178 domain-containing protein</fullName>
    </recommendedName>
</protein>
<keyword evidence="1" id="KW-0812">Transmembrane</keyword>
<keyword evidence="1" id="KW-1133">Transmembrane helix</keyword>
<dbReference type="Pfam" id="PF09946">
    <property type="entry name" value="DUF2178"/>
    <property type="match status" value="1"/>
</dbReference>
<evidence type="ECO:0000313" key="2">
    <source>
        <dbReference type="EMBL" id="MBD7912049.1"/>
    </source>
</evidence>
<evidence type="ECO:0008006" key="4">
    <source>
        <dbReference type="Google" id="ProtNLM"/>
    </source>
</evidence>
<name>A0ABR8PV61_9CLOT</name>
<proteinExistence type="predicted"/>
<keyword evidence="3" id="KW-1185">Reference proteome</keyword>
<gene>
    <name evidence="2" type="ORF">H9661_11835</name>
</gene>
<feature type="transmembrane region" description="Helical" evidence="1">
    <location>
        <begin position="87"/>
        <end position="107"/>
    </location>
</feature>
<dbReference type="InterPro" id="IPR019235">
    <property type="entry name" value="DUF2178_TM"/>
</dbReference>